<protein>
    <submittedName>
        <fullName evidence="1">Uncharacterized protein</fullName>
    </submittedName>
</protein>
<name>A0ABU6UQT5_9FABA</name>
<comment type="caution">
    <text evidence="1">The sequence shown here is derived from an EMBL/GenBank/DDBJ whole genome shotgun (WGS) entry which is preliminary data.</text>
</comment>
<dbReference type="EMBL" id="JASCZI010121629">
    <property type="protein sequence ID" value="MED6162461.1"/>
    <property type="molecule type" value="Genomic_DNA"/>
</dbReference>
<sequence>MGWCDAVKKAVDSGGMLKLEDDASRFQWWFGLMMLIRGSENRLCVIMCETGSDLNDGARLNKKKKNEM</sequence>
<proteinExistence type="predicted"/>
<evidence type="ECO:0000313" key="2">
    <source>
        <dbReference type="Proteomes" id="UP001341840"/>
    </source>
</evidence>
<feature type="non-terminal residue" evidence="1">
    <location>
        <position position="68"/>
    </location>
</feature>
<evidence type="ECO:0000313" key="1">
    <source>
        <dbReference type="EMBL" id="MED6162461.1"/>
    </source>
</evidence>
<keyword evidence="2" id="KW-1185">Reference proteome</keyword>
<gene>
    <name evidence="1" type="ORF">PIB30_070666</name>
</gene>
<accession>A0ABU6UQT5</accession>
<dbReference type="Proteomes" id="UP001341840">
    <property type="component" value="Unassembled WGS sequence"/>
</dbReference>
<organism evidence="1 2">
    <name type="scientific">Stylosanthes scabra</name>
    <dbReference type="NCBI Taxonomy" id="79078"/>
    <lineage>
        <taxon>Eukaryota</taxon>
        <taxon>Viridiplantae</taxon>
        <taxon>Streptophyta</taxon>
        <taxon>Embryophyta</taxon>
        <taxon>Tracheophyta</taxon>
        <taxon>Spermatophyta</taxon>
        <taxon>Magnoliopsida</taxon>
        <taxon>eudicotyledons</taxon>
        <taxon>Gunneridae</taxon>
        <taxon>Pentapetalae</taxon>
        <taxon>rosids</taxon>
        <taxon>fabids</taxon>
        <taxon>Fabales</taxon>
        <taxon>Fabaceae</taxon>
        <taxon>Papilionoideae</taxon>
        <taxon>50 kb inversion clade</taxon>
        <taxon>dalbergioids sensu lato</taxon>
        <taxon>Dalbergieae</taxon>
        <taxon>Pterocarpus clade</taxon>
        <taxon>Stylosanthes</taxon>
    </lineage>
</organism>
<reference evidence="1 2" key="1">
    <citation type="journal article" date="2023" name="Plants (Basel)">
        <title>Bridging the Gap: Combining Genomics and Transcriptomics Approaches to Understand Stylosanthes scabra, an Orphan Legume from the Brazilian Caatinga.</title>
        <authorList>
            <person name="Ferreira-Neto J.R.C."/>
            <person name="da Silva M.D."/>
            <person name="Binneck E."/>
            <person name="de Melo N.F."/>
            <person name="da Silva R.H."/>
            <person name="de Melo A.L.T.M."/>
            <person name="Pandolfi V."/>
            <person name="Bustamante F.O."/>
            <person name="Brasileiro-Vidal A.C."/>
            <person name="Benko-Iseppon A.M."/>
        </authorList>
    </citation>
    <scope>NUCLEOTIDE SEQUENCE [LARGE SCALE GENOMIC DNA]</scope>
    <source>
        <tissue evidence="1">Leaves</tissue>
    </source>
</reference>